<dbReference type="AlphaFoldDB" id="A0A6L9QAH3"/>
<evidence type="ECO:0000313" key="1">
    <source>
        <dbReference type="EMBL" id="NEA22052.1"/>
    </source>
</evidence>
<dbReference type="EMBL" id="JAAGLI010000148">
    <property type="protein sequence ID" value="NEA22052.1"/>
    <property type="molecule type" value="Genomic_DNA"/>
</dbReference>
<feature type="non-terminal residue" evidence="1">
    <location>
        <position position="92"/>
    </location>
</feature>
<reference evidence="1 2" key="1">
    <citation type="submission" date="2020-01" db="EMBL/GenBank/DDBJ databases">
        <title>Insect and environment-associated Actinomycetes.</title>
        <authorList>
            <person name="Currrie C."/>
            <person name="Chevrette M."/>
            <person name="Carlson C."/>
            <person name="Stubbendieck R."/>
            <person name="Wendt-Pienkowski E."/>
        </authorList>
    </citation>
    <scope>NUCLEOTIDE SEQUENCE [LARGE SCALE GENOMIC DNA]</scope>
    <source>
        <strain evidence="1 2">SID10258</strain>
    </source>
</reference>
<evidence type="ECO:0000313" key="2">
    <source>
        <dbReference type="Proteomes" id="UP000475532"/>
    </source>
</evidence>
<sequence length="92" mass="9912">MSARGPAVDRLLAPAALPALDVPAAQADRARELAVRHGMLRERDVDLADPVIARVERFAAEHDRPAVADRHRTLSYAGLAAEARRIAALLEA</sequence>
<keyword evidence="1" id="KW-0436">Ligase</keyword>
<accession>A0A6L9QAH3</accession>
<organism evidence="1 2">
    <name type="scientific">Actinomadura bangladeshensis</name>
    <dbReference type="NCBI Taxonomy" id="453573"/>
    <lineage>
        <taxon>Bacteria</taxon>
        <taxon>Bacillati</taxon>
        <taxon>Actinomycetota</taxon>
        <taxon>Actinomycetes</taxon>
        <taxon>Streptosporangiales</taxon>
        <taxon>Thermomonosporaceae</taxon>
        <taxon>Actinomadura</taxon>
    </lineage>
</organism>
<protein>
    <submittedName>
        <fullName evidence="1">Long-chain fatty acid--CoA ligase</fullName>
    </submittedName>
</protein>
<gene>
    <name evidence="1" type="ORF">G3I70_06030</name>
</gene>
<dbReference type="Proteomes" id="UP000475532">
    <property type="component" value="Unassembled WGS sequence"/>
</dbReference>
<name>A0A6L9QAH3_9ACTN</name>
<proteinExistence type="predicted"/>
<comment type="caution">
    <text evidence="1">The sequence shown here is derived from an EMBL/GenBank/DDBJ whole genome shotgun (WGS) entry which is preliminary data.</text>
</comment>
<dbReference type="GO" id="GO:0016874">
    <property type="term" value="F:ligase activity"/>
    <property type="evidence" value="ECO:0007669"/>
    <property type="project" value="UniProtKB-KW"/>
</dbReference>